<dbReference type="InterPro" id="IPR036390">
    <property type="entry name" value="WH_DNA-bd_sf"/>
</dbReference>
<organism evidence="5 6">
    <name type="scientific">Phaeovulum vinaykumarii</name>
    <dbReference type="NCBI Taxonomy" id="407234"/>
    <lineage>
        <taxon>Bacteria</taxon>
        <taxon>Pseudomonadati</taxon>
        <taxon>Pseudomonadota</taxon>
        <taxon>Alphaproteobacteria</taxon>
        <taxon>Rhodobacterales</taxon>
        <taxon>Paracoccaceae</taxon>
        <taxon>Phaeovulum</taxon>
    </lineage>
</organism>
<dbReference type="Pfam" id="PF00392">
    <property type="entry name" value="GntR"/>
    <property type="match status" value="1"/>
</dbReference>
<dbReference type="STRING" id="407234.SAMN05421795_10652"/>
<dbReference type="CDD" id="cd07377">
    <property type="entry name" value="WHTH_GntR"/>
    <property type="match status" value="1"/>
</dbReference>
<dbReference type="PROSITE" id="PS50949">
    <property type="entry name" value="HTH_GNTR"/>
    <property type="match status" value="1"/>
</dbReference>
<dbReference type="Proteomes" id="UP000186098">
    <property type="component" value="Unassembled WGS sequence"/>
</dbReference>
<dbReference type="InterPro" id="IPR011711">
    <property type="entry name" value="GntR_C"/>
</dbReference>
<dbReference type="InterPro" id="IPR008920">
    <property type="entry name" value="TF_FadR/GntR_C"/>
</dbReference>
<dbReference type="PANTHER" id="PTHR43537">
    <property type="entry name" value="TRANSCRIPTIONAL REGULATOR, GNTR FAMILY"/>
    <property type="match status" value="1"/>
</dbReference>
<dbReference type="Pfam" id="PF07729">
    <property type="entry name" value="FCD"/>
    <property type="match status" value="1"/>
</dbReference>
<accession>A0A1N7M8F6</accession>
<evidence type="ECO:0000313" key="6">
    <source>
        <dbReference type="Proteomes" id="UP000186098"/>
    </source>
</evidence>
<dbReference type="GO" id="GO:0003700">
    <property type="term" value="F:DNA-binding transcription factor activity"/>
    <property type="evidence" value="ECO:0007669"/>
    <property type="project" value="InterPro"/>
</dbReference>
<proteinExistence type="predicted"/>
<protein>
    <submittedName>
        <fullName evidence="5">Transcriptional regulator, GntR family</fullName>
    </submittedName>
</protein>
<dbReference type="SMART" id="SM00345">
    <property type="entry name" value="HTH_GNTR"/>
    <property type="match status" value="1"/>
</dbReference>
<dbReference type="SMART" id="SM00895">
    <property type="entry name" value="FCD"/>
    <property type="match status" value="1"/>
</dbReference>
<keyword evidence="6" id="KW-1185">Reference proteome</keyword>
<gene>
    <name evidence="5" type="ORF">SAMN05421795_10652</name>
</gene>
<dbReference type="SUPFAM" id="SSF46785">
    <property type="entry name" value="Winged helix' DNA-binding domain"/>
    <property type="match status" value="1"/>
</dbReference>
<dbReference type="Gene3D" id="1.20.120.530">
    <property type="entry name" value="GntR ligand-binding domain-like"/>
    <property type="match status" value="1"/>
</dbReference>
<evidence type="ECO:0000259" key="4">
    <source>
        <dbReference type="PROSITE" id="PS50949"/>
    </source>
</evidence>
<keyword evidence="1" id="KW-0805">Transcription regulation</keyword>
<dbReference type="AlphaFoldDB" id="A0A1N7M8F6"/>
<evidence type="ECO:0000256" key="3">
    <source>
        <dbReference type="ARBA" id="ARBA00023163"/>
    </source>
</evidence>
<dbReference type="RefSeq" id="WP_076366398.1">
    <property type="nucleotide sequence ID" value="NZ_FTOM01000006.1"/>
</dbReference>
<dbReference type="EMBL" id="FTOM01000006">
    <property type="protein sequence ID" value="SIS82357.1"/>
    <property type="molecule type" value="Genomic_DNA"/>
</dbReference>
<dbReference type="PRINTS" id="PR00035">
    <property type="entry name" value="HTHGNTR"/>
</dbReference>
<keyword evidence="3" id="KW-0804">Transcription</keyword>
<keyword evidence="2" id="KW-0238">DNA-binding</keyword>
<dbReference type="Gene3D" id="1.10.10.10">
    <property type="entry name" value="Winged helix-like DNA-binding domain superfamily/Winged helix DNA-binding domain"/>
    <property type="match status" value="1"/>
</dbReference>
<evidence type="ECO:0000256" key="1">
    <source>
        <dbReference type="ARBA" id="ARBA00023015"/>
    </source>
</evidence>
<sequence length="225" mass="25102">MSSLTLPQQIADRLRRAILTGALPPGASIKERDQAAEMGVSRTPMREAIRILAQEGLVTLRPARSPLVAHPSLKEVTDDLAVLRVLEMLACERALETATPEQVAQVTGLHERMVEISDTADPLDFFETDMAFHRAIVSAADNPALAETHSAYLARLWRSRFLSARMRSDRARVLRQHGDIARGLATRNRDLMLGEAAHHLERLEDNIRHFFETGEEERTQAAARA</sequence>
<evidence type="ECO:0000313" key="5">
    <source>
        <dbReference type="EMBL" id="SIS82357.1"/>
    </source>
</evidence>
<reference evidence="6" key="1">
    <citation type="submission" date="2017-01" db="EMBL/GenBank/DDBJ databases">
        <authorList>
            <person name="Varghese N."/>
            <person name="Submissions S."/>
        </authorList>
    </citation>
    <scope>NUCLEOTIDE SEQUENCE [LARGE SCALE GENOMIC DNA]</scope>
    <source>
        <strain evidence="6">DSM 18714</strain>
    </source>
</reference>
<name>A0A1N7M8F6_9RHOB</name>
<feature type="domain" description="HTH gntR-type" evidence="4">
    <location>
        <begin position="4"/>
        <end position="71"/>
    </location>
</feature>
<dbReference type="PANTHER" id="PTHR43537:SF50">
    <property type="entry name" value="TRANSCRIPTIONAL REGULATORY PROTEIN"/>
    <property type="match status" value="1"/>
</dbReference>
<dbReference type="InterPro" id="IPR036388">
    <property type="entry name" value="WH-like_DNA-bd_sf"/>
</dbReference>
<dbReference type="GO" id="GO:0003677">
    <property type="term" value="F:DNA binding"/>
    <property type="evidence" value="ECO:0007669"/>
    <property type="project" value="UniProtKB-KW"/>
</dbReference>
<dbReference type="InterPro" id="IPR000524">
    <property type="entry name" value="Tscrpt_reg_HTH_GntR"/>
</dbReference>
<evidence type="ECO:0000256" key="2">
    <source>
        <dbReference type="ARBA" id="ARBA00023125"/>
    </source>
</evidence>
<dbReference type="SUPFAM" id="SSF48008">
    <property type="entry name" value="GntR ligand-binding domain-like"/>
    <property type="match status" value="1"/>
</dbReference>
<dbReference type="OrthoDB" id="8638122at2"/>